<sequence length="357" mass="41212">MTAVREENGSWTSQFWYKDIYGKRKHKCKRGFGTKADAEAFELDYTNRARGSMDMRLADFVDVYAEDVKPTIREYTWATREYIINDKIIPKFGTKRMRDITVLDVIDWQNEILAFRKENGEPYSETYVRTVNSAFASIMNHAERYYGLHPNPIKKAPRIGSKNARGINIWSKEQYLRFSESQTDDKLLYIAFEVLYWTGVRTGELLALTPADIDFVGSTLYVRHSYRRLKRKDLITDPKTEKSIRQIALPEFLRDELRDFVYNVSPTAHDERIFADLSSAKLKAAIAKGCAMTGVPVIRVHDLRHSHVSLLIEMGFSAVAIGDRTGHESAEITFRYGHMFPGSQEKMADALQSYRED</sequence>
<dbReference type="PANTHER" id="PTHR30349">
    <property type="entry name" value="PHAGE INTEGRASE-RELATED"/>
    <property type="match status" value="1"/>
</dbReference>
<evidence type="ECO:0000313" key="7">
    <source>
        <dbReference type="Proteomes" id="UP000501727"/>
    </source>
</evidence>
<keyword evidence="7" id="KW-1185">Reference proteome</keyword>
<dbReference type="GO" id="GO:0015074">
    <property type="term" value="P:DNA integration"/>
    <property type="evidence" value="ECO:0007669"/>
    <property type="project" value="UniProtKB-KW"/>
</dbReference>
<dbReference type="InterPro" id="IPR010998">
    <property type="entry name" value="Integrase_recombinase_N"/>
</dbReference>
<dbReference type="InterPro" id="IPR004107">
    <property type="entry name" value="Integrase_SAM-like_N"/>
</dbReference>
<dbReference type="RefSeq" id="WP_173114194.1">
    <property type="nucleotide sequence ID" value="NZ_AP022829.1"/>
</dbReference>
<reference evidence="7" key="1">
    <citation type="journal article" date="2020" name="Microbiol. Resour. Announc.">
        <title>Complete Genome Sequence of Adlercreutzia sp. Strain 8CFCBH1, a Potent Producer of Equol, Isolated from Healthy Japanese Feces.</title>
        <authorList>
            <person name="Ogata Y."/>
            <person name="Sakamoto M."/>
            <person name="Ohkuma M."/>
            <person name="Hattori M."/>
            <person name="Suda W."/>
        </authorList>
    </citation>
    <scope>NUCLEOTIDE SEQUENCE [LARGE SCALE GENOMIC DNA]</scope>
    <source>
        <strain evidence="7">8CFCBH1</strain>
    </source>
</reference>
<keyword evidence="3" id="KW-0238">DNA-binding</keyword>
<dbReference type="CDD" id="cd01189">
    <property type="entry name" value="INT_ICEBs1_C_like"/>
    <property type="match status" value="1"/>
</dbReference>
<dbReference type="Pfam" id="PF14657">
    <property type="entry name" value="Arm-DNA-bind_4"/>
    <property type="match status" value="1"/>
</dbReference>
<keyword evidence="2" id="KW-0229">DNA integration</keyword>
<protein>
    <submittedName>
        <fullName evidence="6">Phage integrase</fullName>
    </submittedName>
</protein>
<evidence type="ECO:0000256" key="3">
    <source>
        <dbReference type="ARBA" id="ARBA00023125"/>
    </source>
</evidence>
<evidence type="ECO:0000259" key="5">
    <source>
        <dbReference type="PROSITE" id="PS51898"/>
    </source>
</evidence>
<dbReference type="PANTHER" id="PTHR30349:SF64">
    <property type="entry name" value="PROPHAGE INTEGRASE INTD-RELATED"/>
    <property type="match status" value="1"/>
</dbReference>
<feature type="domain" description="Tyr recombinase" evidence="5">
    <location>
        <begin position="165"/>
        <end position="349"/>
    </location>
</feature>
<dbReference type="Gene3D" id="1.10.443.10">
    <property type="entry name" value="Intergrase catalytic core"/>
    <property type="match status" value="1"/>
</dbReference>
<dbReference type="InterPro" id="IPR011010">
    <property type="entry name" value="DNA_brk_join_enz"/>
</dbReference>
<dbReference type="SUPFAM" id="SSF56349">
    <property type="entry name" value="DNA breaking-rejoining enzymes"/>
    <property type="match status" value="1"/>
</dbReference>
<accession>A0A6F8SMT8</accession>
<dbReference type="InterPro" id="IPR002104">
    <property type="entry name" value="Integrase_catalytic"/>
</dbReference>
<dbReference type="Gene3D" id="1.10.150.130">
    <property type="match status" value="1"/>
</dbReference>
<dbReference type="Pfam" id="PF14659">
    <property type="entry name" value="Phage_int_SAM_3"/>
    <property type="match status" value="1"/>
</dbReference>
<keyword evidence="4" id="KW-0233">DNA recombination</keyword>
<dbReference type="InterPro" id="IPR028259">
    <property type="entry name" value="AP2-like_int_N"/>
</dbReference>
<gene>
    <name evidence="6" type="ORF">ADCFC_19120</name>
</gene>
<evidence type="ECO:0000256" key="1">
    <source>
        <dbReference type="ARBA" id="ARBA00008857"/>
    </source>
</evidence>
<dbReference type="KEGG" id="ahat:ADCFC_20340"/>
<dbReference type="EMBL" id="AP022829">
    <property type="protein sequence ID" value="BCA89415.1"/>
    <property type="molecule type" value="Genomic_DNA"/>
</dbReference>
<evidence type="ECO:0000256" key="2">
    <source>
        <dbReference type="ARBA" id="ARBA00022908"/>
    </source>
</evidence>
<name>A0A6F8SMT8_9ACTN</name>
<dbReference type="InterPro" id="IPR050090">
    <property type="entry name" value="Tyrosine_recombinase_XerCD"/>
</dbReference>
<proteinExistence type="inferred from homology"/>
<dbReference type="AlphaFoldDB" id="A0A6F8SMT8"/>
<dbReference type="GO" id="GO:0003677">
    <property type="term" value="F:DNA binding"/>
    <property type="evidence" value="ECO:0007669"/>
    <property type="project" value="UniProtKB-KW"/>
</dbReference>
<dbReference type="InterPro" id="IPR013762">
    <property type="entry name" value="Integrase-like_cat_sf"/>
</dbReference>
<evidence type="ECO:0000256" key="4">
    <source>
        <dbReference type="ARBA" id="ARBA00023172"/>
    </source>
</evidence>
<evidence type="ECO:0000313" key="6">
    <source>
        <dbReference type="EMBL" id="BCA89415.1"/>
    </source>
</evidence>
<dbReference type="GO" id="GO:0006310">
    <property type="term" value="P:DNA recombination"/>
    <property type="evidence" value="ECO:0007669"/>
    <property type="project" value="UniProtKB-KW"/>
</dbReference>
<dbReference type="Proteomes" id="UP000501727">
    <property type="component" value="Chromosome"/>
</dbReference>
<reference evidence="7" key="2">
    <citation type="submission" date="2020-03" db="EMBL/GenBank/DDBJ databases">
        <title>Complete Genome Sequence of Adlercreutzia sp. strain 8CFCBH1 Producing Equol, Isolated from Healthy Japanese Feces.</title>
        <authorList>
            <person name="Ogata Y."/>
            <person name="Sakamoto M."/>
            <person name="Ohkuma M."/>
            <person name="Hattori M."/>
            <person name="Suda W."/>
        </authorList>
    </citation>
    <scope>NUCLEOTIDE SEQUENCE [LARGE SCALE GENOMIC DNA]</scope>
    <source>
        <strain evidence="7">8CFCBH1</strain>
    </source>
</reference>
<dbReference type="PROSITE" id="PS51898">
    <property type="entry name" value="TYR_RECOMBINASE"/>
    <property type="match status" value="1"/>
</dbReference>
<dbReference type="Pfam" id="PF00589">
    <property type="entry name" value="Phage_integrase"/>
    <property type="match status" value="1"/>
</dbReference>
<comment type="similarity">
    <text evidence="1">Belongs to the 'phage' integrase family.</text>
</comment>
<organism evidence="6 7">
    <name type="scientific">Adlercreutzia hattorii</name>
    <dbReference type="NCBI Taxonomy" id="2707299"/>
    <lineage>
        <taxon>Bacteria</taxon>
        <taxon>Bacillati</taxon>
        <taxon>Actinomycetota</taxon>
        <taxon>Coriobacteriia</taxon>
        <taxon>Eggerthellales</taxon>
        <taxon>Eggerthellaceae</taxon>
        <taxon>Adlercreutzia</taxon>
    </lineage>
</organism>